<feature type="compositionally biased region" description="Polar residues" evidence="7">
    <location>
        <begin position="189"/>
        <end position="199"/>
    </location>
</feature>
<feature type="compositionally biased region" description="Polar residues" evidence="7">
    <location>
        <begin position="1147"/>
        <end position="1160"/>
    </location>
</feature>
<dbReference type="InterPro" id="IPR039745">
    <property type="entry name" value="Vps54"/>
</dbReference>
<feature type="compositionally biased region" description="Low complexity" evidence="7">
    <location>
        <begin position="1190"/>
        <end position="1206"/>
    </location>
</feature>
<feature type="region of interest" description="Disordered" evidence="7">
    <location>
        <begin position="1225"/>
        <end position="1274"/>
    </location>
</feature>
<feature type="region of interest" description="Disordered" evidence="7">
    <location>
        <begin position="402"/>
        <end position="452"/>
    </location>
</feature>
<dbReference type="GO" id="GO:0006896">
    <property type="term" value="P:Golgi to vacuole transport"/>
    <property type="evidence" value="ECO:0007669"/>
    <property type="project" value="TreeGrafter"/>
</dbReference>
<gene>
    <name evidence="9" type="ORF">D9611_004878</name>
</gene>
<proteinExistence type="inferred from homology"/>
<feature type="region of interest" description="Disordered" evidence="7">
    <location>
        <begin position="32"/>
        <end position="51"/>
    </location>
</feature>
<comment type="similarity">
    <text evidence="2">Belongs to the VPS54 family.</text>
</comment>
<evidence type="ECO:0000313" key="9">
    <source>
        <dbReference type="EMBL" id="KAF5315750.1"/>
    </source>
</evidence>
<feature type="compositionally biased region" description="Acidic residues" evidence="7">
    <location>
        <begin position="173"/>
        <end position="182"/>
    </location>
</feature>
<feature type="compositionally biased region" description="Acidic residues" evidence="7">
    <location>
        <begin position="427"/>
        <end position="436"/>
    </location>
</feature>
<evidence type="ECO:0000259" key="8">
    <source>
        <dbReference type="Pfam" id="PF07928"/>
    </source>
</evidence>
<feature type="region of interest" description="Disordered" evidence="7">
    <location>
        <begin position="169"/>
        <end position="208"/>
    </location>
</feature>
<keyword evidence="10" id="KW-1185">Reference proteome</keyword>
<evidence type="ECO:0000256" key="3">
    <source>
        <dbReference type="ARBA" id="ARBA00022448"/>
    </source>
</evidence>
<feature type="region of interest" description="Disordered" evidence="7">
    <location>
        <begin position="667"/>
        <end position="699"/>
    </location>
</feature>
<feature type="compositionally biased region" description="Polar residues" evidence="7">
    <location>
        <begin position="1225"/>
        <end position="1259"/>
    </location>
</feature>
<accession>A0A8H5B383</accession>
<feature type="compositionally biased region" description="Low complexity" evidence="7">
    <location>
        <begin position="1161"/>
        <end position="1180"/>
    </location>
</feature>
<dbReference type="Gene3D" id="6.10.250.860">
    <property type="match status" value="1"/>
</dbReference>
<dbReference type="GO" id="GO:0005829">
    <property type="term" value="C:cytosol"/>
    <property type="evidence" value="ECO:0007669"/>
    <property type="project" value="GOC"/>
</dbReference>
<sequence>MSDVTSNPSRPPSPSASLLAANDLPTARPYRFVWDPSSRRPGPESVAGTTEGGRYATDYIVGHAQHPLGVLNNPSSMNLALGSLPAEWSSARLGFHAISTVLNNPHKKQAPPKAHSSLPAVPPADLPRVRRKDFDSYLKAIRPEWDKYERNTQLGKEGQAQVEALRFTRISEGDEEAEDDDNSLAIPRQRSNSTATVPSSPLPIQARTIPPLDTVPSVFFEPGFNLGDAKTFGAVTEQASLNLTSTPTQSNMRMGLRDADEEDPTDPLALSHTLPLLEKFDHYADTVEQHLIREISLRSTSFFAALTNLRDLQTSSTACLSRIQNLRQKLSEVDEGTAKKGLELVKVKREETRVQEVRDGVKMVEGVVEMMGVLKGLVHAGQWGEALGVVEVVEGMWEAQQEEEQTGTVRNGDIPRSGSGYPRLESMAEEEEEADVETNGLTPSKMNKKSRPRRVIPLSSLTAFSAVPSHLRSITMEIAASLSADLVAVLKEDWTSYVEAKEAAALEDAKTPPKESRSNPGSPNEGDDIGESTLKRVNGTISETRGNEGRDGSRDQGLKDRLKPLLMNLTRTHGLKEGILSWREVILAEVKSVVSRKYPGIDAETDNGDGDTNEARAELAKRLREQSQETFMVSMKDVYRALMNGIERLRAQGDIISELLEQLKPELQKGSQSKSMVPPRLSSGTGASNSPSASSQSRFPSITEDLSDFFYAACELANASAAKVVTYRSEQHSALELGEFVDFFNTSWAFVVRCEVLSRRMIIGLRSTVVSQAKQWLQVFHQARLTRSARLVEDEVWNAVAVSNHFQGIANIIVGSVVQDSPLLIVKPGDGRESRAIGVSNPSRETGLASAQPPPTAAVSTPTRPSAGSSKHLKIDDRPFYTVSATLEFLVLLVDYLKVVVNLNILTTETMSRVIEFMKAFNSRTCQVVLGAGAMRSAGLRNITAKHLALASQSLSMVSELISYIREIFRRHLSQTQAVMLVEFDRLKRDYQEHQNEIHAKLIAIMGDRLTIHITALQAVDWKVSSPGAPVNTYMVKLVEETTMLHKVLSRYLPLQIVEMKPKAESLASSDLVMSEVLAAINHRLSEEFGKIELPDQQAKDRLLEDAKFLKTQFSTLKNVRAPVGMLETVVAEQPLPRPPGSPVPQTPSLARSSTMSANQRLRGLLSRSSTLPPSNSTQTPPIPPPSEKQPPVLSPSSGSSASNGPITLGTLGSISAGTLSLAASSPSLDGAAQSQGLNGSSHAVNSSATNGNGATDTSPSPPVPQKSDGANGS</sequence>
<keyword evidence="6" id="KW-0175">Coiled coil</keyword>
<keyword evidence="3" id="KW-0813">Transport</keyword>
<feature type="region of interest" description="Disordered" evidence="7">
    <location>
        <begin position="105"/>
        <end position="126"/>
    </location>
</feature>
<dbReference type="PANTHER" id="PTHR12965">
    <property type="entry name" value="VACUOLAR PROTEIN SORTING 54"/>
    <property type="match status" value="1"/>
</dbReference>
<evidence type="ECO:0000313" key="10">
    <source>
        <dbReference type="Proteomes" id="UP000541558"/>
    </source>
</evidence>
<feature type="compositionally biased region" description="Low complexity" evidence="7">
    <location>
        <begin position="682"/>
        <end position="699"/>
    </location>
</feature>
<feature type="region of interest" description="Disordered" evidence="7">
    <location>
        <begin position="1"/>
        <end position="23"/>
    </location>
</feature>
<evidence type="ECO:0000256" key="2">
    <source>
        <dbReference type="ARBA" id="ARBA00009150"/>
    </source>
</evidence>
<feature type="domain" description="Vacuolar protein sorting-associated protein 54 C-terminal" evidence="8">
    <location>
        <begin position="879"/>
        <end position="1009"/>
    </location>
</feature>
<dbReference type="AlphaFoldDB" id="A0A8H5B383"/>
<dbReference type="GO" id="GO:0019905">
    <property type="term" value="F:syntaxin binding"/>
    <property type="evidence" value="ECO:0007669"/>
    <property type="project" value="TreeGrafter"/>
</dbReference>
<keyword evidence="5" id="KW-0333">Golgi apparatus</keyword>
<dbReference type="PANTHER" id="PTHR12965:SF0">
    <property type="entry name" value="VACUOLAR PROTEIN SORTING-ASSOCIATED PROTEIN 54"/>
    <property type="match status" value="1"/>
</dbReference>
<organism evidence="9 10">
    <name type="scientific">Ephemerocybe angulata</name>
    <dbReference type="NCBI Taxonomy" id="980116"/>
    <lineage>
        <taxon>Eukaryota</taxon>
        <taxon>Fungi</taxon>
        <taxon>Dikarya</taxon>
        <taxon>Basidiomycota</taxon>
        <taxon>Agaricomycotina</taxon>
        <taxon>Agaricomycetes</taxon>
        <taxon>Agaricomycetidae</taxon>
        <taxon>Agaricales</taxon>
        <taxon>Agaricineae</taxon>
        <taxon>Psathyrellaceae</taxon>
        <taxon>Ephemerocybe</taxon>
    </lineage>
</organism>
<evidence type="ECO:0000256" key="5">
    <source>
        <dbReference type="ARBA" id="ARBA00023034"/>
    </source>
</evidence>
<dbReference type="InterPro" id="IPR012501">
    <property type="entry name" value="Vps54_C"/>
</dbReference>
<evidence type="ECO:0000256" key="1">
    <source>
        <dbReference type="ARBA" id="ARBA00004601"/>
    </source>
</evidence>
<feature type="region of interest" description="Disordered" evidence="7">
    <location>
        <begin position="835"/>
        <end position="871"/>
    </location>
</feature>
<evidence type="ECO:0000256" key="7">
    <source>
        <dbReference type="SAM" id="MobiDB-lite"/>
    </source>
</evidence>
<feature type="compositionally biased region" description="Polar residues" evidence="7">
    <location>
        <begin position="858"/>
        <end position="869"/>
    </location>
</feature>
<evidence type="ECO:0000256" key="4">
    <source>
        <dbReference type="ARBA" id="ARBA00022927"/>
    </source>
</evidence>
<keyword evidence="4" id="KW-0653">Protein transport</keyword>
<dbReference type="Proteomes" id="UP000541558">
    <property type="component" value="Unassembled WGS sequence"/>
</dbReference>
<feature type="compositionally biased region" description="Basic and acidic residues" evidence="7">
    <location>
        <begin position="505"/>
        <end position="517"/>
    </location>
</feature>
<dbReference type="OrthoDB" id="10259024at2759"/>
<dbReference type="GO" id="GO:0015031">
    <property type="term" value="P:protein transport"/>
    <property type="evidence" value="ECO:0007669"/>
    <property type="project" value="UniProtKB-KW"/>
</dbReference>
<feature type="region of interest" description="Disordered" evidence="7">
    <location>
        <begin position="505"/>
        <end position="559"/>
    </location>
</feature>
<dbReference type="Pfam" id="PF07928">
    <property type="entry name" value="Vps54"/>
    <property type="match status" value="1"/>
</dbReference>
<protein>
    <recommendedName>
        <fullName evidence="8">Vacuolar protein sorting-associated protein 54 C-terminal domain-containing protein</fullName>
    </recommendedName>
</protein>
<name>A0A8H5B383_9AGAR</name>
<feature type="region of interest" description="Disordered" evidence="7">
    <location>
        <begin position="1132"/>
        <end position="1206"/>
    </location>
</feature>
<dbReference type="GO" id="GO:0042147">
    <property type="term" value="P:retrograde transport, endosome to Golgi"/>
    <property type="evidence" value="ECO:0007669"/>
    <property type="project" value="InterPro"/>
</dbReference>
<dbReference type="EMBL" id="JAACJK010000220">
    <property type="protein sequence ID" value="KAF5315750.1"/>
    <property type="molecule type" value="Genomic_DNA"/>
</dbReference>
<feature type="compositionally biased region" description="Basic and acidic residues" evidence="7">
    <location>
        <begin position="545"/>
        <end position="559"/>
    </location>
</feature>
<reference evidence="9 10" key="1">
    <citation type="journal article" date="2020" name="ISME J.">
        <title>Uncovering the hidden diversity of litter-decomposition mechanisms in mushroom-forming fungi.</title>
        <authorList>
            <person name="Floudas D."/>
            <person name="Bentzer J."/>
            <person name="Ahren D."/>
            <person name="Johansson T."/>
            <person name="Persson P."/>
            <person name="Tunlid A."/>
        </authorList>
    </citation>
    <scope>NUCLEOTIDE SEQUENCE [LARGE SCALE GENOMIC DNA]</scope>
    <source>
        <strain evidence="9 10">CBS 175.51</strain>
    </source>
</reference>
<feature type="compositionally biased region" description="Pro residues" evidence="7">
    <location>
        <begin position="1136"/>
        <end position="1146"/>
    </location>
</feature>
<comment type="caution">
    <text evidence="9">The sequence shown here is derived from an EMBL/GenBank/DDBJ whole genome shotgun (WGS) entry which is preliminary data.</text>
</comment>
<comment type="subcellular location">
    <subcellularLocation>
        <location evidence="1">Golgi apparatus</location>
        <location evidence="1">trans-Golgi network</location>
    </subcellularLocation>
</comment>
<dbReference type="GO" id="GO:0000938">
    <property type="term" value="C:GARP complex"/>
    <property type="evidence" value="ECO:0007669"/>
    <property type="project" value="InterPro"/>
</dbReference>
<evidence type="ECO:0000256" key="6">
    <source>
        <dbReference type="ARBA" id="ARBA00023054"/>
    </source>
</evidence>